<organism evidence="2 3">
    <name type="scientific">Deinobacterium chartae</name>
    <dbReference type="NCBI Taxonomy" id="521158"/>
    <lineage>
        <taxon>Bacteria</taxon>
        <taxon>Thermotogati</taxon>
        <taxon>Deinococcota</taxon>
        <taxon>Deinococci</taxon>
        <taxon>Deinococcales</taxon>
        <taxon>Deinococcaceae</taxon>
        <taxon>Deinobacterium</taxon>
    </lineage>
</organism>
<feature type="transmembrane region" description="Helical" evidence="1">
    <location>
        <begin position="83"/>
        <end position="103"/>
    </location>
</feature>
<keyword evidence="1" id="KW-0812">Transmembrane</keyword>
<keyword evidence="3" id="KW-1185">Reference proteome</keyword>
<dbReference type="Proteomes" id="UP000569951">
    <property type="component" value="Unassembled WGS sequence"/>
</dbReference>
<comment type="caution">
    <text evidence="2">The sequence shown here is derived from an EMBL/GenBank/DDBJ whole genome shotgun (WGS) entry which is preliminary data.</text>
</comment>
<keyword evidence="2" id="KW-0645">Protease</keyword>
<accession>A0A841I068</accession>
<feature type="transmembrane region" description="Helical" evidence="1">
    <location>
        <begin position="56"/>
        <end position="76"/>
    </location>
</feature>
<dbReference type="RefSeq" id="WP_183986658.1">
    <property type="nucleotide sequence ID" value="NZ_JACHHG010000005.1"/>
</dbReference>
<gene>
    <name evidence="2" type="ORF">HNR42_001779</name>
</gene>
<reference evidence="2 3" key="1">
    <citation type="submission" date="2020-08" db="EMBL/GenBank/DDBJ databases">
        <title>Genomic Encyclopedia of Type Strains, Phase IV (KMG-IV): sequencing the most valuable type-strain genomes for metagenomic binning, comparative biology and taxonomic classification.</title>
        <authorList>
            <person name="Goeker M."/>
        </authorList>
    </citation>
    <scope>NUCLEOTIDE SEQUENCE [LARGE SCALE GENOMIC DNA]</scope>
    <source>
        <strain evidence="2 3">DSM 21458</strain>
    </source>
</reference>
<dbReference type="EMBL" id="JACHHG010000005">
    <property type="protein sequence ID" value="MBB6098354.1"/>
    <property type="molecule type" value="Genomic_DNA"/>
</dbReference>
<keyword evidence="2" id="KW-0378">Hydrolase</keyword>
<evidence type="ECO:0000313" key="3">
    <source>
        <dbReference type="Proteomes" id="UP000569951"/>
    </source>
</evidence>
<name>A0A841I068_9DEIO</name>
<dbReference type="GO" id="GO:0008233">
    <property type="term" value="F:peptidase activity"/>
    <property type="evidence" value="ECO:0007669"/>
    <property type="project" value="UniProtKB-KW"/>
</dbReference>
<dbReference type="GO" id="GO:0006508">
    <property type="term" value="P:proteolysis"/>
    <property type="evidence" value="ECO:0007669"/>
    <property type="project" value="UniProtKB-KW"/>
</dbReference>
<keyword evidence="1" id="KW-0472">Membrane</keyword>
<proteinExistence type="predicted"/>
<protein>
    <submittedName>
        <fullName evidence="2">Membrane protein implicated in regulation of membrane protease activity</fullName>
    </submittedName>
</protein>
<sequence>MLYWICLLSGGVTLLLSLLGSRFGSRPGPVDAGGELHLEMPPRDPDDRTLWARLRPALFAVTFFGLGGLIAEFMGLSESGRMIFATISGGSVGITVACLFRYVRRQESGTLEEELVGRSATVLVPPRPGRPGRVRVVVAGQASEVWAEGDSTLEVGTPVIVIGRDRDRVRIKRWEGGSR</sequence>
<dbReference type="AlphaFoldDB" id="A0A841I068"/>
<evidence type="ECO:0000313" key="2">
    <source>
        <dbReference type="EMBL" id="MBB6098354.1"/>
    </source>
</evidence>
<keyword evidence="1" id="KW-1133">Transmembrane helix</keyword>
<evidence type="ECO:0000256" key="1">
    <source>
        <dbReference type="SAM" id="Phobius"/>
    </source>
</evidence>